<dbReference type="RefSeq" id="WP_153862459.1">
    <property type="nucleotide sequence ID" value="NZ_WJQR01000010.1"/>
</dbReference>
<dbReference type="PANTHER" id="PTHR34581:SF2">
    <property type="entry name" value="PTS SYSTEM N,N'-DIACETYLCHITOBIOSE-SPECIFIC EIIB COMPONENT"/>
    <property type="match status" value="1"/>
</dbReference>
<protein>
    <submittedName>
        <fullName evidence="10">PTS sugar transporter subunit IIB</fullName>
    </submittedName>
</protein>
<keyword evidence="6" id="KW-0418">Kinase</keyword>
<evidence type="ECO:0000313" key="10">
    <source>
        <dbReference type="EMBL" id="MRI85067.1"/>
    </source>
</evidence>
<evidence type="ECO:0000256" key="5">
    <source>
        <dbReference type="ARBA" id="ARBA00022683"/>
    </source>
</evidence>
<dbReference type="PANTHER" id="PTHR34581">
    <property type="entry name" value="PTS SYSTEM N,N'-DIACETYLCHITOBIOSE-SPECIFIC EIIB COMPONENT"/>
    <property type="match status" value="1"/>
</dbReference>
<evidence type="ECO:0000259" key="8">
    <source>
        <dbReference type="PROSITE" id="PS51100"/>
    </source>
</evidence>
<evidence type="ECO:0000256" key="7">
    <source>
        <dbReference type="PROSITE-ProRule" id="PRU00423"/>
    </source>
</evidence>
<dbReference type="PROSITE" id="PS51100">
    <property type="entry name" value="PTS_EIIB_TYPE_3"/>
    <property type="match status" value="1"/>
</dbReference>
<dbReference type="Gene3D" id="3.40.50.2300">
    <property type="match status" value="1"/>
</dbReference>
<gene>
    <name evidence="10" type="ORF">GIY09_04165</name>
    <name evidence="9" type="ORF">GIY11_10050</name>
</gene>
<evidence type="ECO:0000313" key="9">
    <source>
        <dbReference type="EMBL" id="MRI82349.1"/>
    </source>
</evidence>
<keyword evidence="1" id="KW-0813">Transport</keyword>
<evidence type="ECO:0000313" key="11">
    <source>
        <dbReference type="Proteomes" id="UP000430975"/>
    </source>
</evidence>
<keyword evidence="11" id="KW-1185">Reference proteome</keyword>
<proteinExistence type="predicted"/>
<feature type="modified residue" description="Phosphocysteine; by EIIA" evidence="7">
    <location>
        <position position="8"/>
    </location>
</feature>
<dbReference type="GO" id="GO:0016301">
    <property type="term" value="F:kinase activity"/>
    <property type="evidence" value="ECO:0007669"/>
    <property type="project" value="UniProtKB-KW"/>
</dbReference>
<dbReference type="AlphaFoldDB" id="A0A6I2GBC7"/>
<dbReference type="Proteomes" id="UP000469870">
    <property type="component" value="Unassembled WGS sequence"/>
</dbReference>
<evidence type="ECO:0000256" key="3">
    <source>
        <dbReference type="ARBA" id="ARBA00022597"/>
    </source>
</evidence>
<accession>A0A6I2GBC7</accession>
<keyword evidence="3 10" id="KW-0762">Sugar transport</keyword>
<reference evidence="11 12" key="1">
    <citation type="submission" date="2019-11" db="EMBL/GenBank/DDBJ databases">
        <title>Characterisation of Fundicoccus ignavus gen. nov. sp. nov., a novel genus of the family Aerococcaceae isolated from bulk tank milk.</title>
        <authorList>
            <person name="Siebert A."/>
            <person name="Huptas C."/>
            <person name="Wenning M."/>
            <person name="Scherer S."/>
            <person name="Doll E.V."/>
        </authorList>
    </citation>
    <scope>NUCLEOTIDE SEQUENCE [LARGE SCALE GENOMIC DNA]</scope>
    <source>
        <strain evidence="9 12">DSM 109653</strain>
        <strain evidence="10 11">WS4759</strain>
    </source>
</reference>
<dbReference type="InterPro" id="IPR003501">
    <property type="entry name" value="PTS_EIIB_2/3"/>
</dbReference>
<evidence type="ECO:0000313" key="12">
    <source>
        <dbReference type="Proteomes" id="UP000469870"/>
    </source>
</evidence>
<dbReference type="SUPFAM" id="SSF52794">
    <property type="entry name" value="PTS system IIB component-like"/>
    <property type="match status" value="1"/>
</dbReference>
<dbReference type="InterPro" id="IPR036095">
    <property type="entry name" value="PTS_EIIB-like_sf"/>
</dbReference>
<dbReference type="CDD" id="cd05564">
    <property type="entry name" value="PTS_IIB_chitobiose_lichenan"/>
    <property type="match status" value="1"/>
</dbReference>
<dbReference type="InterPro" id="IPR013012">
    <property type="entry name" value="PTS_EIIB_3"/>
</dbReference>
<keyword evidence="2" id="KW-0597">Phosphoprotein</keyword>
<keyword evidence="5" id="KW-0598">Phosphotransferase system</keyword>
<evidence type="ECO:0000256" key="4">
    <source>
        <dbReference type="ARBA" id="ARBA00022679"/>
    </source>
</evidence>
<dbReference type="GO" id="GO:0008982">
    <property type="term" value="F:protein-N(PI)-phosphohistidine-sugar phosphotransferase activity"/>
    <property type="evidence" value="ECO:0007669"/>
    <property type="project" value="InterPro"/>
</dbReference>
<organism evidence="10 11">
    <name type="scientific">Fundicoccus ignavus</name>
    <dbReference type="NCBI Taxonomy" id="2664442"/>
    <lineage>
        <taxon>Bacteria</taxon>
        <taxon>Bacillati</taxon>
        <taxon>Bacillota</taxon>
        <taxon>Bacilli</taxon>
        <taxon>Lactobacillales</taxon>
        <taxon>Aerococcaceae</taxon>
        <taxon>Fundicoccus</taxon>
    </lineage>
</organism>
<dbReference type="EMBL" id="WJQS01000003">
    <property type="protein sequence ID" value="MRI85067.1"/>
    <property type="molecule type" value="Genomic_DNA"/>
</dbReference>
<keyword evidence="4" id="KW-0808">Transferase</keyword>
<feature type="domain" description="PTS EIIB type-3" evidence="8">
    <location>
        <begin position="1"/>
        <end position="103"/>
    </location>
</feature>
<dbReference type="GO" id="GO:0009401">
    <property type="term" value="P:phosphoenolpyruvate-dependent sugar phosphotransferase system"/>
    <property type="evidence" value="ECO:0007669"/>
    <property type="project" value="UniProtKB-KW"/>
</dbReference>
<comment type="caution">
    <text evidence="10">The sequence shown here is derived from an EMBL/GenBank/DDBJ whole genome shotgun (WGS) entry which is preliminary data.</text>
</comment>
<evidence type="ECO:0000256" key="6">
    <source>
        <dbReference type="ARBA" id="ARBA00022777"/>
    </source>
</evidence>
<dbReference type="Proteomes" id="UP000430975">
    <property type="component" value="Unassembled WGS sequence"/>
</dbReference>
<evidence type="ECO:0000256" key="1">
    <source>
        <dbReference type="ARBA" id="ARBA00022448"/>
    </source>
</evidence>
<sequence>MKEIMLVCNAGMSTSMLVTKMQKAAEAQGVEAKIWAVSLSEVDENVKNNNIQAILVGPQVKFVVKQLKAKFEPEILISDIAMVDYGRMDGEKVLSQALSMIGE</sequence>
<name>A0A6I2GBC7_9LACT</name>
<evidence type="ECO:0000256" key="2">
    <source>
        <dbReference type="ARBA" id="ARBA00022553"/>
    </source>
</evidence>
<dbReference type="Pfam" id="PF02302">
    <property type="entry name" value="PTS_IIB"/>
    <property type="match status" value="1"/>
</dbReference>
<dbReference type="InterPro" id="IPR051819">
    <property type="entry name" value="PTS_sugar-specific_EIIB"/>
</dbReference>
<dbReference type="EMBL" id="WJQR01000010">
    <property type="protein sequence ID" value="MRI82349.1"/>
    <property type="molecule type" value="Genomic_DNA"/>
</dbReference>